<proteinExistence type="predicted"/>
<keyword evidence="2" id="KW-1185">Reference proteome</keyword>
<evidence type="ECO:0000313" key="1">
    <source>
        <dbReference type="EMBL" id="PPE04056.1"/>
    </source>
</evidence>
<protein>
    <recommendedName>
        <fullName evidence="3">Transposase IS4-like domain-containing protein</fullName>
    </recommendedName>
</protein>
<dbReference type="EMBL" id="PHHC01000079">
    <property type="protein sequence ID" value="PPE04056.1"/>
    <property type="molecule type" value="Genomic_DNA"/>
</dbReference>
<evidence type="ECO:0008006" key="3">
    <source>
        <dbReference type="Google" id="ProtNLM"/>
    </source>
</evidence>
<sequence>MMEARKGRVGKDTLGYPLHIDVHSARPHDSKCSKRVLFGLKKKFPRLVRILANQGYLLSGFIFIRNGFSLAL</sequence>
<accession>A0A2S5R9Q4</accession>
<evidence type="ECO:0000313" key="2">
    <source>
        <dbReference type="Proteomes" id="UP000239425"/>
    </source>
</evidence>
<name>A0A2S5R9Q4_9PROT</name>
<dbReference type="RefSeq" id="WP_104206658.1">
    <property type="nucleotide sequence ID" value="NZ_PHHC01000079.1"/>
</dbReference>
<organism evidence="1 2">
    <name type="scientific">Holospora curviuscula</name>
    <dbReference type="NCBI Taxonomy" id="1082868"/>
    <lineage>
        <taxon>Bacteria</taxon>
        <taxon>Pseudomonadati</taxon>
        <taxon>Pseudomonadota</taxon>
        <taxon>Alphaproteobacteria</taxon>
        <taxon>Holosporales</taxon>
        <taxon>Holosporaceae</taxon>
        <taxon>Holospora</taxon>
    </lineage>
</organism>
<dbReference type="AlphaFoldDB" id="A0A2S5R9Q4"/>
<reference evidence="1 2" key="1">
    <citation type="submission" date="2017-11" db="EMBL/GenBank/DDBJ databases">
        <title>Comparative genomic analysis of Holospora spp., intranuclear symbionts of paramecia.</title>
        <authorList>
            <person name="Garushyants S.K."/>
            <person name="Beliavskaya A."/>
            <person name="Malko D.B."/>
            <person name="Logacheva M.D."/>
            <person name="Rautian M.S."/>
            <person name="Gelfand M.S."/>
        </authorList>
    </citation>
    <scope>NUCLEOTIDE SEQUENCE [LARGE SCALE GENOMIC DNA]</scope>
    <source>
        <strain evidence="2">02AZ16</strain>
    </source>
</reference>
<gene>
    <name evidence="1" type="ORF">HCUR_00591</name>
</gene>
<comment type="caution">
    <text evidence="1">The sequence shown here is derived from an EMBL/GenBank/DDBJ whole genome shotgun (WGS) entry which is preliminary data.</text>
</comment>
<dbReference type="Proteomes" id="UP000239425">
    <property type="component" value="Unassembled WGS sequence"/>
</dbReference>